<accession>A0ABD3GKH6</accession>
<evidence type="ECO:0000256" key="6">
    <source>
        <dbReference type="ARBA" id="ARBA00023242"/>
    </source>
</evidence>
<dbReference type="InterPro" id="IPR036869">
    <property type="entry name" value="J_dom_sf"/>
</dbReference>
<dbReference type="PANTHER" id="PTHR21454">
    <property type="entry name" value="DPH3 HOMOLOG-RELATED"/>
    <property type="match status" value="1"/>
</dbReference>
<dbReference type="Proteomes" id="UP001633002">
    <property type="component" value="Unassembled WGS sequence"/>
</dbReference>
<sequence>MYHLIYTADCAIEPSWLSNLVIRSGWSQGFTALDSPFMSMSYYQVLGAEPGADYAEIRRKYLSAVLALHPDRQYAEGLNQEGRGNNILTPTEETFLVDSSSVYDHHRIKELGAQGTRKHSSDNDQFLKVQEAWETLRDPESRARYDKLLSTERLIRQCEVSSRVIGEEVYIEEMDFTEGNVGQAPEYTFPCRCGDCFVVSVEDLAEAGFVTELTSDGRPGSTERITKHPTLQREKMPHRTSLVLPCQSCSLHIRLHLDLDYISGAGPHHVKIPATGTICNLPTAAVGKRFGKDVIRRAAAAEHNGSKKSKL</sequence>
<dbReference type="PRINTS" id="PR00625">
    <property type="entry name" value="JDOMAIN"/>
</dbReference>
<evidence type="ECO:0000256" key="3">
    <source>
        <dbReference type="ARBA" id="ARBA00006169"/>
    </source>
</evidence>
<dbReference type="GO" id="GO:0046872">
    <property type="term" value="F:metal ion binding"/>
    <property type="evidence" value="ECO:0007669"/>
    <property type="project" value="UniProtKB-KW"/>
</dbReference>
<comment type="subcellular location">
    <subcellularLocation>
        <location evidence="2">Cytoplasm</location>
    </subcellularLocation>
    <subcellularLocation>
        <location evidence="1">Nucleus</location>
    </subcellularLocation>
</comment>
<dbReference type="InterPro" id="IPR044248">
    <property type="entry name" value="DPH3/4-like"/>
</dbReference>
<evidence type="ECO:0000259" key="8">
    <source>
        <dbReference type="PROSITE" id="PS51074"/>
    </source>
</evidence>
<name>A0ABD3GKH6_9MARC</name>
<protein>
    <submittedName>
        <fullName evidence="9">Uncharacterized protein</fullName>
    </submittedName>
</protein>
<comment type="similarity">
    <text evidence="3">Belongs to the DPH4 family.</text>
</comment>
<dbReference type="InterPro" id="IPR001623">
    <property type="entry name" value="DnaJ_domain"/>
</dbReference>
<reference evidence="9 10" key="1">
    <citation type="submission" date="2024-09" db="EMBL/GenBank/DDBJ databases">
        <title>Chromosome-scale assembly of Riccia sorocarpa.</title>
        <authorList>
            <person name="Paukszto L."/>
        </authorList>
    </citation>
    <scope>NUCLEOTIDE SEQUENCE [LARGE SCALE GENOMIC DNA]</scope>
    <source>
        <strain evidence="9">LP-2024</strain>
        <tissue evidence="9">Aerial parts of the thallus</tissue>
    </source>
</reference>
<dbReference type="PROSITE" id="PS50076">
    <property type="entry name" value="DNAJ_2"/>
    <property type="match status" value="1"/>
</dbReference>
<comment type="caution">
    <text evidence="9">The sequence shown here is derived from an EMBL/GenBank/DDBJ whole genome shotgun (WGS) entry which is preliminary data.</text>
</comment>
<dbReference type="CDD" id="cd06257">
    <property type="entry name" value="DnaJ"/>
    <property type="match status" value="1"/>
</dbReference>
<dbReference type="PANTHER" id="PTHR21454:SF47">
    <property type="entry name" value="DNAJ HEAT SHOCK N-TERMINAL DOMAIN-CONTAINING PROTEIN"/>
    <property type="match status" value="1"/>
</dbReference>
<dbReference type="Pfam" id="PF00226">
    <property type="entry name" value="DnaJ"/>
    <property type="match status" value="1"/>
</dbReference>
<organism evidence="9 10">
    <name type="scientific">Riccia sorocarpa</name>
    <dbReference type="NCBI Taxonomy" id="122646"/>
    <lineage>
        <taxon>Eukaryota</taxon>
        <taxon>Viridiplantae</taxon>
        <taxon>Streptophyta</taxon>
        <taxon>Embryophyta</taxon>
        <taxon>Marchantiophyta</taxon>
        <taxon>Marchantiopsida</taxon>
        <taxon>Marchantiidae</taxon>
        <taxon>Marchantiales</taxon>
        <taxon>Ricciaceae</taxon>
        <taxon>Riccia</taxon>
    </lineage>
</organism>
<proteinExistence type="inferred from homology"/>
<evidence type="ECO:0000313" key="10">
    <source>
        <dbReference type="Proteomes" id="UP001633002"/>
    </source>
</evidence>
<dbReference type="Gene3D" id="3.10.660.10">
    <property type="entry name" value="DPH Zinc finger"/>
    <property type="match status" value="1"/>
</dbReference>
<keyword evidence="4" id="KW-0479">Metal-binding</keyword>
<gene>
    <name evidence="9" type="ORF">R1sor_022664</name>
</gene>
<dbReference type="InterPro" id="IPR007872">
    <property type="entry name" value="DPH_MB_dom"/>
</dbReference>
<evidence type="ECO:0000259" key="7">
    <source>
        <dbReference type="PROSITE" id="PS50076"/>
    </source>
</evidence>
<dbReference type="Gene3D" id="1.10.287.110">
    <property type="entry name" value="DnaJ domain"/>
    <property type="match status" value="1"/>
</dbReference>
<dbReference type="AlphaFoldDB" id="A0ABD3GKH6"/>
<keyword evidence="6" id="KW-0539">Nucleus</keyword>
<evidence type="ECO:0000256" key="5">
    <source>
        <dbReference type="ARBA" id="ARBA00023004"/>
    </source>
</evidence>
<dbReference type="SUPFAM" id="SSF144217">
    <property type="entry name" value="CSL zinc finger"/>
    <property type="match status" value="1"/>
</dbReference>
<evidence type="ECO:0000256" key="1">
    <source>
        <dbReference type="ARBA" id="ARBA00004123"/>
    </source>
</evidence>
<evidence type="ECO:0000313" key="9">
    <source>
        <dbReference type="EMBL" id="KAL3679708.1"/>
    </source>
</evidence>
<dbReference type="Pfam" id="PF05207">
    <property type="entry name" value="Zn_ribbon_CSL"/>
    <property type="match status" value="1"/>
</dbReference>
<dbReference type="PROSITE" id="PS51074">
    <property type="entry name" value="DPH_MB"/>
    <property type="match status" value="1"/>
</dbReference>
<feature type="domain" description="J" evidence="7">
    <location>
        <begin position="41"/>
        <end position="149"/>
    </location>
</feature>
<keyword evidence="10" id="KW-1185">Reference proteome</keyword>
<dbReference type="EMBL" id="JBJQOH010000007">
    <property type="protein sequence ID" value="KAL3679708.1"/>
    <property type="molecule type" value="Genomic_DNA"/>
</dbReference>
<dbReference type="InterPro" id="IPR036671">
    <property type="entry name" value="DPH_MB_sf"/>
</dbReference>
<evidence type="ECO:0000256" key="2">
    <source>
        <dbReference type="ARBA" id="ARBA00004496"/>
    </source>
</evidence>
<feature type="domain" description="DPH-type MB" evidence="8">
    <location>
        <begin position="165"/>
        <end position="258"/>
    </location>
</feature>
<evidence type="ECO:0000256" key="4">
    <source>
        <dbReference type="ARBA" id="ARBA00022723"/>
    </source>
</evidence>
<dbReference type="SUPFAM" id="SSF46565">
    <property type="entry name" value="Chaperone J-domain"/>
    <property type="match status" value="1"/>
</dbReference>
<keyword evidence="5" id="KW-0408">Iron</keyword>
<dbReference type="GO" id="GO:0005634">
    <property type="term" value="C:nucleus"/>
    <property type="evidence" value="ECO:0007669"/>
    <property type="project" value="UniProtKB-SubCell"/>
</dbReference>
<dbReference type="SMART" id="SM00271">
    <property type="entry name" value="DnaJ"/>
    <property type="match status" value="1"/>
</dbReference>
<dbReference type="GO" id="GO:0005737">
    <property type="term" value="C:cytoplasm"/>
    <property type="evidence" value="ECO:0007669"/>
    <property type="project" value="UniProtKB-SubCell"/>
</dbReference>